<feature type="transmembrane region" description="Helical" evidence="1">
    <location>
        <begin position="50"/>
        <end position="67"/>
    </location>
</feature>
<dbReference type="HOGENOM" id="CLU_034442_0_0_10"/>
<evidence type="ECO:0000313" key="2">
    <source>
        <dbReference type="EMBL" id="EHB93165.1"/>
    </source>
</evidence>
<dbReference type="eggNOG" id="COG1835">
    <property type="taxonomic scope" value="Bacteria"/>
</dbReference>
<feature type="transmembrane region" description="Helical" evidence="1">
    <location>
        <begin position="240"/>
        <end position="258"/>
    </location>
</feature>
<keyword evidence="3" id="KW-1185">Reference proteome</keyword>
<dbReference type="RefSeq" id="WP_009133237.1">
    <property type="nucleotide sequence ID" value="NZ_CP102250.1"/>
</dbReference>
<dbReference type="InterPro" id="IPR025291">
    <property type="entry name" value="DUF4153"/>
</dbReference>
<feature type="transmembrane region" description="Helical" evidence="1">
    <location>
        <begin position="98"/>
        <end position="116"/>
    </location>
</feature>
<reference evidence="2 3" key="1">
    <citation type="submission" date="2011-08" db="EMBL/GenBank/DDBJ databases">
        <title>The Genome Sequence of Alistipes indistinctus YIT 12060.</title>
        <authorList>
            <consortium name="The Broad Institute Genome Sequencing Platform"/>
            <person name="Earl A."/>
            <person name="Ward D."/>
            <person name="Feldgarden M."/>
            <person name="Gevers D."/>
            <person name="Morotomi M."/>
            <person name="Young S.K."/>
            <person name="Zeng Q."/>
            <person name="Gargeya S."/>
            <person name="Fitzgerald M."/>
            <person name="Haas B."/>
            <person name="Abouelleil A."/>
            <person name="Alvarado L."/>
            <person name="Arachchi H.M."/>
            <person name="Berlin A."/>
            <person name="Brown A."/>
            <person name="Chapman S.B."/>
            <person name="Chen Z."/>
            <person name="Dunbar C."/>
            <person name="Freedman E."/>
            <person name="Gearin G."/>
            <person name="Gellesch M."/>
            <person name="Goldberg J."/>
            <person name="Griggs A."/>
            <person name="Gujja S."/>
            <person name="Heiman D."/>
            <person name="Howarth C."/>
            <person name="Larson L."/>
            <person name="Lui A."/>
            <person name="MacDonald P.J.P."/>
            <person name="Montmayeur A."/>
            <person name="Murphy C."/>
            <person name="Neiman D."/>
            <person name="Pearson M."/>
            <person name="Priest M."/>
            <person name="Roberts A."/>
            <person name="Saif S."/>
            <person name="Shea T."/>
            <person name="Shenoy N."/>
            <person name="Sisk P."/>
            <person name="Stolte C."/>
            <person name="Sykes S."/>
            <person name="Wortman J."/>
            <person name="Nusbaum C."/>
            <person name="Birren B."/>
        </authorList>
    </citation>
    <scope>NUCLEOTIDE SEQUENCE [LARGE SCALE GENOMIC DNA]</scope>
    <source>
        <strain evidence="2 3">YIT 12060</strain>
    </source>
</reference>
<feature type="transmembrane region" description="Helical" evidence="1">
    <location>
        <begin position="270"/>
        <end position="289"/>
    </location>
</feature>
<dbReference type="GeneID" id="92816852"/>
<keyword evidence="1" id="KW-1133">Transmembrane helix</keyword>
<dbReference type="EMBL" id="ADLD01000004">
    <property type="protein sequence ID" value="EHB93165.1"/>
    <property type="molecule type" value="Genomic_DNA"/>
</dbReference>
<evidence type="ECO:0000256" key="1">
    <source>
        <dbReference type="SAM" id="Phobius"/>
    </source>
</evidence>
<keyword evidence="1" id="KW-0812">Transmembrane</keyword>
<evidence type="ECO:0000313" key="3">
    <source>
        <dbReference type="Proteomes" id="UP000006008"/>
    </source>
</evidence>
<feature type="transmembrane region" description="Helical" evidence="1">
    <location>
        <begin position="137"/>
        <end position="159"/>
    </location>
</feature>
<feature type="transmembrane region" description="Helical" evidence="1">
    <location>
        <begin position="327"/>
        <end position="344"/>
    </location>
</feature>
<accession>G5H671</accession>
<protein>
    <recommendedName>
        <fullName evidence="4">DUF4153 domain-containing protein</fullName>
    </recommendedName>
</protein>
<dbReference type="PATRIC" id="fig|742725.3.peg.476"/>
<organism evidence="2 3">
    <name type="scientific">Alistipes indistinctus YIT 12060</name>
    <dbReference type="NCBI Taxonomy" id="742725"/>
    <lineage>
        <taxon>Bacteria</taxon>
        <taxon>Pseudomonadati</taxon>
        <taxon>Bacteroidota</taxon>
        <taxon>Bacteroidia</taxon>
        <taxon>Bacteroidales</taxon>
        <taxon>Rikenellaceae</taxon>
        <taxon>Alistipes</taxon>
    </lineage>
</organism>
<dbReference type="Pfam" id="PF13687">
    <property type="entry name" value="DUF4153"/>
    <property type="match status" value="1"/>
</dbReference>
<dbReference type="STRING" id="742725.HMPREF9450_00431"/>
<dbReference type="Proteomes" id="UP000006008">
    <property type="component" value="Unassembled WGS sequence"/>
</dbReference>
<dbReference type="AlphaFoldDB" id="G5H671"/>
<sequence length="502" mass="57717">MKIQAKIRTFLAENLVTLRRAPVEMAIAAYLFVIGVLAQHHVFPYSGEQLLAGPIVLLLTFLCNKWFAKGWLRALYYLSGLAVIPFRWADMGEWIENPAYYVTIIIGLLAGLLCGWHKDNRRFTEDLLRYVWDGISALFLTGVAYLLLLAIFFSIVYIFGIFKGITSDFCADAALLFFIVLWPLVFLTFNRKSEPAEPESSKLLDTLLNWVLSPAVLAYTVLLYLYFAKIVATWSLPRGGIAYLVFGFTLIAVAAQAGQTLLNKRYYDWFYNRFSLISLPALAMFWVGVGCRWSDYGLTENRVYLIACGLIMTACMGLFLSRRTGRYLYVTLTAIVILALFTYIPGLTPRDIERWSQSGRPANRQDKSYRDDDKAESFYLWWEPLTEGIDLKGYSRLYEMRHWYSEDKPTPHWESTADSLFLYDGSNRVLLRESLGTILERQLSAIGYQPTDSIPEDTLQLYLPQLLTYRSPGGKVCFERINLSRDSVMRIDDILVKYYFEK</sequence>
<comment type="caution">
    <text evidence="2">The sequence shown here is derived from an EMBL/GenBank/DDBJ whole genome shotgun (WGS) entry which is preliminary data.</text>
</comment>
<name>G5H671_9BACT</name>
<proteinExistence type="predicted"/>
<gene>
    <name evidence="2" type="ORF">HMPREF9450_00431</name>
</gene>
<dbReference type="OrthoDB" id="9809196at2"/>
<feature type="transmembrane region" description="Helical" evidence="1">
    <location>
        <begin position="165"/>
        <end position="187"/>
    </location>
</feature>
<evidence type="ECO:0008006" key="4">
    <source>
        <dbReference type="Google" id="ProtNLM"/>
    </source>
</evidence>
<feature type="transmembrane region" description="Helical" evidence="1">
    <location>
        <begin position="207"/>
        <end position="228"/>
    </location>
</feature>
<feature type="transmembrane region" description="Helical" evidence="1">
    <location>
        <begin position="74"/>
        <end position="92"/>
    </location>
</feature>
<feature type="transmembrane region" description="Helical" evidence="1">
    <location>
        <begin position="21"/>
        <end position="38"/>
    </location>
</feature>
<feature type="transmembrane region" description="Helical" evidence="1">
    <location>
        <begin position="301"/>
        <end position="320"/>
    </location>
</feature>
<keyword evidence="1" id="KW-0472">Membrane</keyword>